<protein>
    <submittedName>
        <fullName evidence="1">Ankyrin</fullName>
    </submittedName>
</protein>
<organism evidence="1 2">
    <name type="scientific">Macroventuria anomochaeta</name>
    <dbReference type="NCBI Taxonomy" id="301207"/>
    <lineage>
        <taxon>Eukaryota</taxon>
        <taxon>Fungi</taxon>
        <taxon>Dikarya</taxon>
        <taxon>Ascomycota</taxon>
        <taxon>Pezizomycotina</taxon>
        <taxon>Dothideomycetes</taxon>
        <taxon>Pleosporomycetidae</taxon>
        <taxon>Pleosporales</taxon>
        <taxon>Pleosporineae</taxon>
        <taxon>Didymellaceae</taxon>
        <taxon>Macroventuria</taxon>
    </lineage>
</organism>
<evidence type="ECO:0000313" key="1">
    <source>
        <dbReference type="EMBL" id="KAF2626359.1"/>
    </source>
</evidence>
<reference evidence="1" key="1">
    <citation type="journal article" date="2020" name="Stud. Mycol.">
        <title>101 Dothideomycetes genomes: a test case for predicting lifestyles and emergence of pathogens.</title>
        <authorList>
            <person name="Haridas S."/>
            <person name="Albert R."/>
            <person name="Binder M."/>
            <person name="Bloem J."/>
            <person name="Labutti K."/>
            <person name="Salamov A."/>
            <person name="Andreopoulos B."/>
            <person name="Baker S."/>
            <person name="Barry K."/>
            <person name="Bills G."/>
            <person name="Bluhm B."/>
            <person name="Cannon C."/>
            <person name="Castanera R."/>
            <person name="Culley D."/>
            <person name="Daum C."/>
            <person name="Ezra D."/>
            <person name="Gonzalez J."/>
            <person name="Henrissat B."/>
            <person name="Kuo A."/>
            <person name="Liang C."/>
            <person name="Lipzen A."/>
            <person name="Lutzoni F."/>
            <person name="Magnuson J."/>
            <person name="Mondo S."/>
            <person name="Nolan M."/>
            <person name="Ohm R."/>
            <person name="Pangilinan J."/>
            <person name="Park H.-J."/>
            <person name="Ramirez L."/>
            <person name="Alfaro M."/>
            <person name="Sun H."/>
            <person name="Tritt A."/>
            <person name="Yoshinaga Y."/>
            <person name="Zwiers L.-H."/>
            <person name="Turgeon B."/>
            <person name="Goodwin S."/>
            <person name="Spatafora J."/>
            <person name="Crous P."/>
            <person name="Grigoriev I."/>
        </authorList>
    </citation>
    <scope>NUCLEOTIDE SEQUENCE</scope>
    <source>
        <strain evidence="1">CBS 525.71</strain>
    </source>
</reference>
<proteinExistence type="predicted"/>
<sequence>MLLDKGANVNAQGGRYGTVANGFAFKGHTDLLRFIVDHNNVNLHLADTHGRTTLILAARGGHIETFKYLVSQGMDFTTSDAKGDNLISFASSGGSLAVLNLLLEQKPELASRQGRWSPLHWACKAGKAEVVELLIARGWKSERFTVAELQGDWTPLAIAVFHGHRGMVASLSEHCQAALGVGDISAYITGGTHGGAWCDGCFHDLYGPRFRCRTCLNFDYCFMCKSPLEHLHENHDWDRIEPPV</sequence>
<name>A0ACB6RX46_9PLEO</name>
<keyword evidence="2" id="KW-1185">Reference proteome</keyword>
<dbReference type="Proteomes" id="UP000799754">
    <property type="component" value="Unassembled WGS sequence"/>
</dbReference>
<gene>
    <name evidence="1" type="ORF">BU25DRAFT_422535</name>
</gene>
<comment type="caution">
    <text evidence="1">The sequence shown here is derived from an EMBL/GenBank/DDBJ whole genome shotgun (WGS) entry which is preliminary data.</text>
</comment>
<dbReference type="EMBL" id="MU006721">
    <property type="protein sequence ID" value="KAF2626359.1"/>
    <property type="molecule type" value="Genomic_DNA"/>
</dbReference>
<evidence type="ECO:0000313" key="2">
    <source>
        <dbReference type="Proteomes" id="UP000799754"/>
    </source>
</evidence>
<accession>A0ACB6RX46</accession>